<reference evidence="3" key="1">
    <citation type="submission" date="2019-09" db="EMBL/GenBank/DDBJ databases">
        <title>Mumia zhuanghuii sp. nov. isolated from the intestinal contents of plateau pika (Ochotona curzoniae) in the Qinghai-Tibet plateau of China.</title>
        <authorList>
            <person name="Tian Z."/>
        </authorList>
    </citation>
    <scope>NUCLEOTIDE SEQUENCE [LARGE SCALE GENOMIC DNA]</scope>
    <source>
        <strain evidence="3">JCM 30598</strain>
    </source>
</reference>
<dbReference type="InterPro" id="IPR006059">
    <property type="entry name" value="SBP"/>
</dbReference>
<dbReference type="Proteomes" id="UP000325827">
    <property type="component" value="Unassembled WGS sequence"/>
</dbReference>
<evidence type="ECO:0000313" key="3">
    <source>
        <dbReference type="Proteomes" id="UP000325827"/>
    </source>
</evidence>
<keyword evidence="1" id="KW-0732">Signal</keyword>
<sequence length="365" mass="39400">MMTQSPRHRRKTAARSLGTLLAVGAAVVLAGCAGSPPSTESSETALSGDVVWADYGGRSNETNAQVFHDPFFEDTGVEVTSTTRADSVAFEMLGGGEGDYDVIMSGTEEAYRFQDGLATLPQRDLVDEVVPEDLRDYMFGSFIFASAQGYLAETFPDGGPQSWADFYDFDTFPGLRAVPGTAANFDFMFEYALLADGVAPEDLWPIDIPRALAKMDELKGHVIFYTEYPQVQQLLVSKSAAIAVTTHSAYKAITDAGFPTETVWNQALASSIGYVIPKTAPNLDNALALASFYADPERQAEFAMITGNGPATQAAFDFIPEDQQNIFPNSPQNLPLVIEVDSAAREAQYDALSAAYGEWLLAAQP</sequence>
<dbReference type="Gene3D" id="3.40.190.10">
    <property type="entry name" value="Periplasmic binding protein-like II"/>
    <property type="match status" value="2"/>
</dbReference>
<gene>
    <name evidence="2" type="ORF">F6B43_16905</name>
</gene>
<comment type="caution">
    <text evidence="2">The sequence shown here is derived from an EMBL/GenBank/DDBJ whole genome shotgun (WGS) entry which is preliminary data.</text>
</comment>
<protein>
    <submittedName>
        <fullName evidence="2">Extracellular solute-binding protein</fullName>
    </submittedName>
</protein>
<keyword evidence="3" id="KW-1185">Reference proteome</keyword>
<dbReference type="EMBL" id="VYSA01000004">
    <property type="protein sequence ID" value="KAA9106035.1"/>
    <property type="molecule type" value="Genomic_DNA"/>
</dbReference>
<dbReference type="Pfam" id="PF13416">
    <property type="entry name" value="SBP_bac_8"/>
    <property type="match status" value="1"/>
</dbReference>
<accession>A0A5J5IXR1</accession>
<dbReference type="PROSITE" id="PS51257">
    <property type="entry name" value="PROKAR_LIPOPROTEIN"/>
    <property type="match status" value="1"/>
</dbReference>
<dbReference type="SUPFAM" id="SSF53850">
    <property type="entry name" value="Periplasmic binding protein-like II"/>
    <property type="match status" value="1"/>
</dbReference>
<name>A0A5J5IXR1_9MICO</name>
<evidence type="ECO:0000313" key="2">
    <source>
        <dbReference type="EMBL" id="KAA9106035.1"/>
    </source>
</evidence>
<feature type="chain" id="PRO_5039356381" evidence="1">
    <location>
        <begin position="31"/>
        <end position="365"/>
    </location>
</feature>
<proteinExistence type="predicted"/>
<dbReference type="AlphaFoldDB" id="A0A5J5IXR1"/>
<feature type="signal peptide" evidence="1">
    <location>
        <begin position="1"/>
        <end position="30"/>
    </location>
</feature>
<dbReference type="OrthoDB" id="9815444at2"/>
<evidence type="ECO:0000256" key="1">
    <source>
        <dbReference type="SAM" id="SignalP"/>
    </source>
</evidence>
<organism evidence="2 3">
    <name type="scientific">Microbacterium rhizomatis</name>
    <dbReference type="NCBI Taxonomy" id="1631477"/>
    <lineage>
        <taxon>Bacteria</taxon>
        <taxon>Bacillati</taxon>
        <taxon>Actinomycetota</taxon>
        <taxon>Actinomycetes</taxon>
        <taxon>Micrococcales</taxon>
        <taxon>Microbacteriaceae</taxon>
        <taxon>Microbacterium</taxon>
    </lineage>
</organism>